<comment type="caution">
    <text evidence="6">The sequence shown here is derived from an EMBL/GenBank/DDBJ whole genome shotgun (WGS) entry which is preliminary data.</text>
</comment>
<gene>
    <name evidence="6" type="ORF">ENV54_06800</name>
</gene>
<dbReference type="PANTHER" id="PTHR43687:SF1">
    <property type="entry name" value="FERREDOXIN III"/>
    <property type="match status" value="1"/>
</dbReference>
<keyword evidence="2" id="KW-0479">Metal-binding</keyword>
<keyword evidence="3" id="KW-0408">Iron</keyword>
<evidence type="ECO:0000256" key="4">
    <source>
        <dbReference type="ARBA" id="ARBA00023014"/>
    </source>
</evidence>
<evidence type="ECO:0000256" key="3">
    <source>
        <dbReference type="ARBA" id="ARBA00023004"/>
    </source>
</evidence>
<feature type="domain" description="4Fe-4S ferredoxin-type" evidence="5">
    <location>
        <begin position="36"/>
        <end position="66"/>
    </location>
</feature>
<organism evidence="6">
    <name type="scientific">Desulfomonile tiedjei</name>
    <dbReference type="NCBI Taxonomy" id="2358"/>
    <lineage>
        <taxon>Bacteria</taxon>
        <taxon>Pseudomonadati</taxon>
        <taxon>Thermodesulfobacteriota</taxon>
        <taxon>Desulfomonilia</taxon>
        <taxon>Desulfomonilales</taxon>
        <taxon>Desulfomonilaceae</taxon>
        <taxon>Desulfomonile</taxon>
    </lineage>
</organism>
<keyword evidence="1" id="KW-0004">4Fe-4S</keyword>
<feature type="domain" description="4Fe-4S ferredoxin-type" evidence="5">
    <location>
        <begin position="7"/>
        <end position="30"/>
    </location>
</feature>
<keyword evidence="4" id="KW-0411">Iron-sulfur</keyword>
<dbReference type="AlphaFoldDB" id="A0A7C4ETQ1"/>
<feature type="domain" description="4Fe-4S ferredoxin-type" evidence="5">
    <location>
        <begin position="112"/>
        <end position="141"/>
    </location>
</feature>
<dbReference type="GO" id="GO:0046872">
    <property type="term" value="F:metal ion binding"/>
    <property type="evidence" value="ECO:0007669"/>
    <property type="project" value="UniProtKB-KW"/>
</dbReference>
<feature type="domain" description="4Fe-4S ferredoxin-type" evidence="5">
    <location>
        <begin position="78"/>
        <end position="107"/>
    </location>
</feature>
<evidence type="ECO:0000256" key="1">
    <source>
        <dbReference type="ARBA" id="ARBA00022485"/>
    </source>
</evidence>
<protein>
    <submittedName>
        <fullName evidence="6">4Fe-4S dicluster domain-containing protein</fullName>
    </submittedName>
</protein>
<dbReference type="Pfam" id="PF12838">
    <property type="entry name" value="Fer4_7"/>
    <property type="match status" value="2"/>
</dbReference>
<name>A0A7C4ETQ1_9BACT</name>
<accession>A0A7C4ETQ1</accession>
<dbReference type="PANTHER" id="PTHR43687">
    <property type="entry name" value="ADENYLYLSULFATE REDUCTASE, BETA SUBUNIT"/>
    <property type="match status" value="1"/>
</dbReference>
<sequence length="148" mass="15978">MKGAVPMAYVIIAEECKGCQTCARACPTRASTGEKKKPHSIDASRCIECGVCARGCPYGAIRDPKGNKPPRIKRSDWPKPYVWKEDCVGCEVCVAVCPFQALTMFEIDGESIAGLYDSKACVGCGMCEQACPSHAIQLVWPEPARMSA</sequence>
<evidence type="ECO:0000313" key="6">
    <source>
        <dbReference type="EMBL" id="HGH60991.1"/>
    </source>
</evidence>
<dbReference type="EMBL" id="DTGT01000210">
    <property type="protein sequence ID" value="HGH60991.1"/>
    <property type="molecule type" value="Genomic_DNA"/>
</dbReference>
<dbReference type="SUPFAM" id="SSF54862">
    <property type="entry name" value="4Fe-4S ferredoxins"/>
    <property type="match status" value="1"/>
</dbReference>
<dbReference type="Gene3D" id="3.30.70.20">
    <property type="match status" value="2"/>
</dbReference>
<dbReference type="GO" id="GO:0051539">
    <property type="term" value="F:4 iron, 4 sulfur cluster binding"/>
    <property type="evidence" value="ECO:0007669"/>
    <property type="project" value="UniProtKB-KW"/>
</dbReference>
<dbReference type="PROSITE" id="PS51379">
    <property type="entry name" value="4FE4S_FER_2"/>
    <property type="match status" value="4"/>
</dbReference>
<dbReference type="PROSITE" id="PS00198">
    <property type="entry name" value="4FE4S_FER_1"/>
    <property type="match status" value="2"/>
</dbReference>
<dbReference type="InterPro" id="IPR017900">
    <property type="entry name" value="4Fe4S_Fe_S_CS"/>
</dbReference>
<evidence type="ECO:0000256" key="2">
    <source>
        <dbReference type="ARBA" id="ARBA00022723"/>
    </source>
</evidence>
<reference evidence="6" key="1">
    <citation type="journal article" date="2020" name="mSystems">
        <title>Genome- and Community-Level Interaction Insights into Carbon Utilization and Element Cycling Functions of Hydrothermarchaeota in Hydrothermal Sediment.</title>
        <authorList>
            <person name="Zhou Z."/>
            <person name="Liu Y."/>
            <person name="Xu W."/>
            <person name="Pan J."/>
            <person name="Luo Z.H."/>
            <person name="Li M."/>
        </authorList>
    </citation>
    <scope>NUCLEOTIDE SEQUENCE [LARGE SCALE GENOMIC DNA]</scope>
    <source>
        <strain evidence="6">SpSt-769</strain>
    </source>
</reference>
<evidence type="ECO:0000259" key="5">
    <source>
        <dbReference type="PROSITE" id="PS51379"/>
    </source>
</evidence>
<dbReference type="InterPro" id="IPR050572">
    <property type="entry name" value="Fe-S_Ferredoxin"/>
</dbReference>
<dbReference type="InterPro" id="IPR017896">
    <property type="entry name" value="4Fe4S_Fe-S-bd"/>
</dbReference>
<proteinExistence type="predicted"/>